<evidence type="ECO:0000313" key="2">
    <source>
        <dbReference type="EMBL" id="RFM29531.1"/>
    </source>
</evidence>
<dbReference type="InterPro" id="IPR058180">
    <property type="entry name" value="BPSS1187-like"/>
</dbReference>
<dbReference type="OrthoDB" id="651780at2"/>
<proteinExistence type="predicted"/>
<organism evidence="2 3">
    <name type="scientific">Deminuibacter soli</name>
    <dbReference type="NCBI Taxonomy" id="2291815"/>
    <lineage>
        <taxon>Bacteria</taxon>
        <taxon>Pseudomonadati</taxon>
        <taxon>Bacteroidota</taxon>
        <taxon>Chitinophagia</taxon>
        <taxon>Chitinophagales</taxon>
        <taxon>Chitinophagaceae</taxon>
        <taxon>Deminuibacter</taxon>
    </lineage>
</organism>
<dbReference type="Gene3D" id="3.40.50.1820">
    <property type="entry name" value="alpha/beta hydrolase"/>
    <property type="match status" value="1"/>
</dbReference>
<evidence type="ECO:0000256" key="1">
    <source>
        <dbReference type="SAM" id="SignalP"/>
    </source>
</evidence>
<dbReference type="Proteomes" id="UP000261284">
    <property type="component" value="Unassembled WGS sequence"/>
</dbReference>
<gene>
    <name evidence="2" type="ORF">DXN05_00665</name>
</gene>
<dbReference type="AlphaFoldDB" id="A0A3E1NNM3"/>
<dbReference type="EMBL" id="QTJU01000001">
    <property type="protein sequence ID" value="RFM29531.1"/>
    <property type="molecule type" value="Genomic_DNA"/>
</dbReference>
<feature type="chain" id="PRO_5017797557" description="Alpha/beta hydrolase" evidence="1">
    <location>
        <begin position="27"/>
        <end position="302"/>
    </location>
</feature>
<protein>
    <recommendedName>
        <fullName evidence="4">Alpha/beta hydrolase</fullName>
    </recommendedName>
</protein>
<dbReference type="NCBIfam" id="NF047580">
    <property type="entry name" value="BPSS1187_fam"/>
    <property type="match status" value="1"/>
</dbReference>
<evidence type="ECO:0008006" key="4">
    <source>
        <dbReference type="Google" id="ProtNLM"/>
    </source>
</evidence>
<name>A0A3E1NNM3_9BACT</name>
<feature type="signal peptide" evidence="1">
    <location>
        <begin position="1"/>
        <end position="26"/>
    </location>
</feature>
<keyword evidence="1" id="KW-0732">Signal</keyword>
<dbReference type="RefSeq" id="WP_116845289.1">
    <property type="nucleotide sequence ID" value="NZ_QTJU01000001.1"/>
</dbReference>
<dbReference type="SUPFAM" id="SSF53474">
    <property type="entry name" value="alpha/beta-Hydrolases"/>
    <property type="match status" value="1"/>
</dbReference>
<sequence>MKLLQRGNLFGYSLLFLLFFCGSTVAQPVAVTVDPAATAPGIQTVHGAHLAMYSADVPQQNKLVLMIPGTNGTAAGCRVFDSSVAAMGYHVISIDYKNTVITTVCSNSTDNDCFDLFRREIILGTPVSSLVEVDSANSIVNRVTKLLQYLAANDAKGNWRTFLENGHPKWENIITVGHSQGAGHAAYLGKLFPVYKVLMLSGPQDYLVHFSQPAGWQQQQGVTPVSSYYAFLNRQDPFNMQYQLANAKVIMQTNAPDSLFVLPGEAVKGHPHILINDLDTKDHHGSTLDPRFVQVWNYVLTN</sequence>
<evidence type="ECO:0000313" key="3">
    <source>
        <dbReference type="Proteomes" id="UP000261284"/>
    </source>
</evidence>
<keyword evidence="3" id="KW-1185">Reference proteome</keyword>
<dbReference type="InterPro" id="IPR029058">
    <property type="entry name" value="AB_hydrolase_fold"/>
</dbReference>
<reference evidence="2 3" key="1">
    <citation type="submission" date="2018-08" db="EMBL/GenBank/DDBJ databases">
        <title>Chitinophagaceae sp. K23C18032701, a novel bacterium isolated from forest soil.</title>
        <authorList>
            <person name="Wang C."/>
        </authorList>
    </citation>
    <scope>NUCLEOTIDE SEQUENCE [LARGE SCALE GENOMIC DNA]</scope>
    <source>
        <strain evidence="2 3">K23C18032701</strain>
    </source>
</reference>
<accession>A0A3E1NNM3</accession>
<comment type="caution">
    <text evidence="2">The sequence shown here is derived from an EMBL/GenBank/DDBJ whole genome shotgun (WGS) entry which is preliminary data.</text>
</comment>